<organism evidence="1 2">
    <name type="scientific">Bradyrhizobium barranii subsp. apii</name>
    <dbReference type="NCBI Taxonomy" id="2819348"/>
    <lineage>
        <taxon>Bacteria</taxon>
        <taxon>Pseudomonadati</taxon>
        <taxon>Pseudomonadota</taxon>
        <taxon>Alphaproteobacteria</taxon>
        <taxon>Hyphomicrobiales</taxon>
        <taxon>Nitrobacteraceae</taxon>
        <taxon>Bradyrhizobium</taxon>
        <taxon>Bradyrhizobium barranii</taxon>
    </lineage>
</organism>
<dbReference type="RefSeq" id="WP_166097105.1">
    <property type="nucleotide sequence ID" value="NZ_CP096251.1"/>
</dbReference>
<protein>
    <submittedName>
        <fullName evidence="1">Uncharacterized protein</fullName>
    </submittedName>
</protein>
<name>A0A8T5VA55_9BRAD</name>
<proteinExistence type="predicted"/>
<dbReference type="AlphaFoldDB" id="A0A8T5VA55"/>
<dbReference type="Proteomes" id="UP000551709">
    <property type="component" value="Chromosome"/>
</dbReference>
<dbReference type="EMBL" id="CP096255">
    <property type="protein sequence ID" value="UPT91310.1"/>
    <property type="molecule type" value="Genomic_DNA"/>
</dbReference>
<evidence type="ECO:0000313" key="2">
    <source>
        <dbReference type="Proteomes" id="UP000551709"/>
    </source>
</evidence>
<accession>A0A8T5VA55</accession>
<evidence type="ECO:0000313" key="1">
    <source>
        <dbReference type="EMBL" id="UPT91310.1"/>
    </source>
</evidence>
<gene>
    <name evidence="1" type="ORF">HAP41_0000021725</name>
</gene>
<reference evidence="1" key="1">
    <citation type="journal article" date="2017" name="Syst. Appl. Microbiol.">
        <title>Soybeans inoculated with root zone soils of Canadian native legumes harbour diverse and novel Bradyrhizobium spp. that possess agricultural potential.</title>
        <authorList>
            <person name="Bromfield E.S.P."/>
            <person name="Cloutier S."/>
            <person name="Tambong J.T."/>
            <person name="Tran Thi T.V."/>
        </authorList>
    </citation>
    <scope>NUCLEOTIDE SEQUENCE</scope>
    <source>
        <strain evidence="1">1S5</strain>
    </source>
</reference>
<sequence length="104" mass="11832">MDPIGQRWPQLAQRRPPVARKRTVEVTLRCARGTRAKTGALLAAVAHSFAFHKQTILSAFERRDRVRSRAWDQASLFSADVDPTPLAPAARLHRAMMEMDHDWT</sequence>
<reference evidence="1" key="2">
    <citation type="submission" date="2022-04" db="EMBL/GenBank/DDBJ databases">
        <authorList>
            <person name="Bromfield E.S.P."/>
            <person name="Cloutier S."/>
        </authorList>
    </citation>
    <scope>NUCLEOTIDE SEQUENCE</scope>
    <source>
        <strain evidence="1">1S5</strain>
    </source>
</reference>